<organism evidence="5 6">
    <name type="scientific">Somion occarium</name>
    <dbReference type="NCBI Taxonomy" id="3059160"/>
    <lineage>
        <taxon>Eukaryota</taxon>
        <taxon>Fungi</taxon>
        <taxon>Dikarya</taxon>
        <taxon>Basidiomycota</taxon>
        <taxon>Agaricomycotina</taxon>
        <taxon>Agaricomycetes</taxon>
        <taxon>Polyporales</taxon>
        <taxon>Cerrenaceae</taxon>
        <taxon>Somion</taxon>
    </lineage>
</organism>
<dbReference type="EMBL" id="OZ037944">
    <property type="protein sequence ID" value="CAL1697316.1"/>
    <property type="molecule type" value="Genomic_DNA"/>
</dbReference>
<keyword evidence="6" id="KW-1185">Reference proteome</keyword>
<keyword evidence="2" id="KW-0378">Hydrolase</keyword>
<dbReference type="InterPro" id="IPR002410">
    <property type="entry name" value="Peptidase_S33"/>
</dbReference>
<gene>
    <name evidence="5" type="ORF">GFSPODELE1_LOCUS1594</name>
</gene>
<keyword evidence="3" id="KW-0732">Signal</keyword>
<comment type="similarity">
    <text evidence="1">Belongs to the peptidase S33 family.</text>
</comment>
<accession>A0ABP1CNU7</accession>
<dbReference type="Pfam" id="PF00561">
    <property type="entry name" value="Abhydrolase_1"/>
    <property type="match status" value="1"/>
</dbReference>
<evidence type="ECO:0000313" key="5">
    <source>
        <dbReference type="EMBL" id="CAL1697316.1"/>
    </source>
</evidence>
<evidence type="ECO:0000313" key="6">
    <source>
        <dbReference type="Proteomes" id="UP001497453"/>
    </source>
</evidence>
<evidence type="ECO:0000259" key="4">
    <source>
        <dbReference type="Pfam" id="PF00561"/>
    </source>
</evidence>
<dbReference type="PIRSF" id="PIRSF005539">
    <property type="entry name" value="Pept_S33_TRI_F1"/>
    <property type="match status" value="1"/>
</dbReference>
<dbReference type="InterPro" id="IPR005945">
    <property type="entry name" value="Pro_imino_pep"/>
</dbReference>
<dbReference type="Proteomes" id="UP001497453">
    <property type="component" value="Chromosome 1"/>
</dbReference>
<protein>
    <recommendedName>
        <fullName evidence="4">AB hydrolase-1 domain-containing protein</fullName>
    </recommendedName>
</protein>
<name>A0ABP1CNU7_9APHY</name>
<evidence type="ECO:0000256" key="2">
    <source>
        <dbReference type="ARBA" id="ARBA00022801"/>
    </source>
</evidence>
<dbReference type="PRINTS" id="PR00793">
    <property type="entry name" value="PROAMNOPTASE"/>
</dbReference>
<dbReference type="InterPro" id="IPR029058">
    <property type="entry name" value="AB_hydrolase_fold"/>
</dbReference>
<dbReference type="Gene3D" id="3.40.50.1820">
    <property type="entry name" value="alpha/beta hydrolase"/>
    <property type="match status" value="1"/>
</dbReference>
<sequence length="326" mass="36301">MTQKTRSWKRILSVLTSAACFGGNGASASSASPTTPFTEGTIPFPYHGETFHTYYKVFGDIQNRAHTPLVVLHGGPGLTHDYMIPISDLAHTANIPVVFYDQLGNGRSTHLREKPADFWSVELFMDELSNLLNHFSIQDSFHLLGHSWGGELGTEFEVQRKPKGLKKLVISDTPASSALWGQSLAQLMQTMPQDVQDGLMVGLADPQKYWAALQVFSAVYGCTLKHLPAAYNASFLAIFGPHGDTTVASAPFSNDWTIVDRIPQITVPTLLLNGHRDMAQDFVMEPFFKGIPDVKWTTFMNSTHTPFWEERARYMEVVGDYLKKTD</sequence>
<dbReference type="PANTHER" id="PTHR43798:SF33">
    <property type="entry name" value="HYDROLASE, PUTATIVE (AFU_ORTHOLOGUE AFUA_2G14860)-RELATED"/>
    <property type="match status" value="1"/>
</dbReference>
<proteinExistence type="inferred from homology"/>
<reference evidence="6" key="1">
    <citation type="submission" date="2024-04" db="EMBL/GenBank/DDBJ databases">
        <authorList>
            <person name="Shaw F."/>
            <person name="Minotto A."/>
        </authorList>
    </citation>
    <scope>NUCLEOTIDE SEQUENCE [LARGE SCALE GENOMIC DNA]</scope>
</reference>
<dbReference type="SUPFAM" id="SSF53474">
    <property type="entry name" value="alpha/beta-Hydrolases"/>
    <property type="match status" value="1"/>
</dbReference>
<dbReference type="InterPro" id="IPR050266">
    <property type="entry name" value="AB_hydrolase_sf"/>
</dbReference>
<evidence type="ECO:0000256" key="1">
    <source>
        <dbReference type="ARBA" id="ARBA00010088"/>
    </source>
</evidence>
<evidence type="ECO:0000256" key="3">
    <source>
        <dbReference type="SAM" id="SignalP"/>
    </source>
</evidence>
<dbReference type="InterPro" id="IPR000073">
    <property type="entry name" value="AB_hydrolase_1"/>
</dbReference>
<dbReference type="PANTHER" id="PTHR43798">
    <property type="entry name" value="MONOACYLGLYCEROL LIPASE"/>
    <property type="match status" value="1"/>
</dbReference>
<dbReference type="NCBIfam" id="TIGR01250">
    <property type="entry name" value="pro_imino_pep_2"/>
    <property type="match status" value="1"/>
</dbReference>
<feature type="domain" description="AB hydrolase-1" evidence="4">
    <location>
        <begin position="68"/>
        <end position="310"/>
    </location>
</feature>
<feature type="signal peptide" evidence="3">
    <location>
        <begin position="1"/>
        <end position="26"/>
    </location>
</feature>
<feature type="chain" id="PRO_5046295540" description="AB hydrolase-1 domain-containing protein" evidence="3">
    <location>
        <begin position="27"/>
        <end position="326"/>
    </location>
</feature>